<dbReference type="InterPro" id="IPR004474">
    <property type="entry name" value="LytR_CpsA_psr"/>
</dbReference>
<comment type="caution">
    <text evidence="4">The sequence shown here is derived from an EMBL/GenBank/DDBJ whole genome shotgun (WGS) entry which is preliminary data.</text>
</comment>
<evidence type="ECO:0000256" key="1">
    <source>
        <dbReference type="ARBA" id="ARBA00006068"/>
    </source>
</evidence>
<dbReference type="Pfam" id="PF13399">
    <property type="entry name" value="LytR_C"/>
    <property type="match status" value="1"/>
</dbReference>
<evidence type="ECO:0000313" key="5">
    <source>
        <dbReference type="Proteomes" id="UP000231581"/>
    </source>
</evidence>
<reference evidence="4 5" key="1">
    <citation type="submission" date="2017-09" db="EMBL/GenBank/DDBJ databases">
        <title>Depth-based differentiation of microbial function through sediment-hosted aquifers and enrichment of novel symbionts in the deep terrestrial subsurface.</title>
        <authorList>
            <person name="Probst A.J."/>
            <person name="Ladd B."/>
            <person name="Jarett J.K."/>
            <person name="Geller-Mcgrath D.E."/>
            <person name="Sieber C.M."/>
            <person name="Emerson J.B."/>
            <person name="Anantharaman K."/>
            <person name="Thomas B.C."/>
            <person name="Malmstrom R."/>
            <person name="Stieglmeier M."/>
            <person name="Klingl A."/>
            <person name="Woyke T."/>
            <person name="Ryan C.M."/>
            <person name="Banfield J.F."/>
        </authorList>
    </citation>
    <scope>NUCLEOTIDE SEQUENCE [LARGE SCALE GENOMIC DNA]</scope>
    <source>
        <strain evidence="4">CG22_combo_CG10-13_8_21_14_all_47_17</strain>
    </source>
</reference>
<dbReference type="EMBL" id="PCSZ01000050">
    <property type="protein sequence ID" value="PIP60585.1"/>
    <property type="molecule type" value="Genomic_DNA"/>
</dbReference>
<proteinExistence type="inferred from homology"/>
<dbReference type="NCBIfam" id="TIGR00350">
    <property type="entry name" value="lytR_cpsA_psr"/>
    <property type="match status" value="1"/>
</dbReference>
<dbReference type="AlphaFoldDB" id="A0A2H0BSD3"/>
<organism evidence="4 5">
    <name type="scientific">Candidatus Uhrbacteria bacterium CG22_combo_CG10-13_8_21_14_all_47_17</name>
    <dbReference type="NCBI Taxonomy" id="1975041"/>
    <lineage>
        <taxon>Bacteria</taxon>
        <taxon>Candidatus Uhriibacteriota</taxon>
    </lineage>
</organism>
<evidence type="ECO:0000259" key="2">
    <source>
        <dbReference type="Pfam" id="PF03816"/>
    </source>
</evidence>
<protein>
    <recommendedName>
        <fullName evidence="6">Cell envelope-related transcriptional attenuator domain-containing protein</fullName>
    </recommendedName>
</protein>
<name>A0A2H0BSD3_9BACT</name>
<evidence type="ECO:0000259" key="3">
    <source>
        <dbReference type="Pfam" id="PF13399"/>
    </source>
</evidence>
<dbReference type="Proteomes" id="UP000231581">
    <property type="component" value="Unassembled WGS sequence"/>
</dbReference>
<gene>
    <name evidence="4" type="ORF">COX00_02555</name>
</gene>
<dbReference type="Gene3D" id="3.30.70.2390">
    <property type="match status" value="1"/>
</dbReference>
<dbReference type="Pfam" id="PF03816">
    <property type="entry name" value="LytR_cpsA_psr"/>
    <property type="match status" value="1"/>
</dbReference>
<feature type="domain" description="Cell envelope-related transcriptional attenuator" evidence="2">
    <location>
        <begin position="105"/>
        <end position="264"/>
    </location>
</feature>
<dbReference type="InterPro" id="IPR050922">
    <property type="entry name" value="LytR/CpsA/Psr_CW_biosynth"/>
</dbReference>
<comment type="similarity">
    <text evidence="1">Belongs to the LytR/CpsA/Psr (LCP) family.</text>
</comment>
<sequence>MLSVNFLKSDHDTQARRKTVVLAAVFALCVALIATAGAAASYRSVQHGTSLISEFEQLPVIADMRRMVFGEDAVAAGLSTSKNDQYLNILILGIGGAGHDGSLLTDTIILASVDMKEKKVGMLSIPRDLAYPIGNNQYEKINVVHAYEEQDHPGEGSIRTAEKLSAFLDVPIDHVIRIDFRGFEALVDTIGGIKVNVENSFTDSSYPAGDNEWQVVSFKKGLQQIDGARALKYTRSRHGNNGEGSDFARSRRQQLVIEAIRDKLISLNTLADPGKLAKLYSTITNNIQSDMSPWDVIRLAPLAEQFSSKNITNHVLTTGNNGQLNSALINGAYMLFPKNNDWSTIKSLAQNPFQSSADVKAEVAAATQPMAHVELRNGTFRTGLASLVSDKLEFSGFETVKLGNAVRRGYADSIIFDLTNGAKPEELAKLKALLKANVSLSVATLQDDGAKIVYGEEMSVEKVTSDIDFLVILGETSYSFATTAYVH</sequence>
<evidence type="ECO:0000313" key="4">
    <source>
        <dbReference type="EMBL" id="PIP60585.1"/>
    </source>
</evidence>
<dbReference type="InterPro" id="IPR027381">
    <property type="entry name" value="LytR/CpsA/Psr_C"/>
</dbReference>
<dbReference type="PANTHER" id="PTHR33392:SF6">
    <property type="entry name" value="POLYISOPRENYL-TEICHOIC ACID--PEPTIDOGLYCAN TEICHOIC ACID TRANSFERASE TAGU"/>
    <property type="match status" value="1"/>
</dbReference>
<accession>A0A2H0BSD3</accession>
<evidence type="ECO:0008006" key="6">
    <source>
        <dbReference type="Google" id="ProtNLM"/>
    </source>
</evidence>
<feature type="domain" description="LytR/CpsA/Psr regulator C-terminal" evidence="3">
    <location>
        <begin position="372"/>
        <end position="438"/>
    </location>
</feature>
<dbReference type="PANTHER" id="PTHR33392">
    <property type="entry name" value="POLYISOPRENYL-TEICHOIC ACID--PEPTIDOGLYCAN TEICHOIC ACID TRANSFERASE TAGU"/>
    <property type="match status" value="1"/>
</dbReference>
<dbReference type="Gene3D" id="3.40.630.190">
    <property type="entry name" value="LCP protein"/>
    <property type="match status" value="1"/>
</dbReference>